<protein>
    <recommendedName>
        <fullName evidence="3">PH domain-containing protein</fullName>
    </recommendedName>
</protein>
<accession>A0A7S1XFU0</accession>
<dbReference type="InterPro" id="IPR011993">
    <property type="entry name" value="PH-like_dom_sf"/>
</dbReference>
<gene>
    <name evidence="2" type="ORF">CCAE0312_LOCUS10029</name>
</gene>
<name>A0A7S1XFU0_9RHOD</name>
<evidence type="ECO:0000313" key="2">
    <source>
        <dbReference type="EMBL" id="CAD9237930.1"/>
    </source>
</evidence>
<evidence type="ECO:0008006" key="3">
    <source>
        <dbReference type="Google" id="ProtNLM"/>
    </source>
</evidence>
<reference evidence="2" key="1">
    <citation type="submission" date="2021-01" db="EMBL/GenBank/DDBJ databases">
        <authorList>
            <person name="Corre E."/>
            <person name="Pelletier E."/>
            <person name="Niang G."/>
            <person name="Scheremetjew M."/>
            <person name="Finn R."/>
            <person name="Kale V."/>
            <person name="Holt S."/>
            <person name="Cochrane G."/>
            <person name="Meng A."/>
            <person name="Brown T."/>
            <person name="Cohen L."/>
        </authorList>
    </citation>
    <scope>NUCLEOTIDE SEQUENCE</scope>
    <source>
        <strain evidence="2">SAG 36.94</strain>
    </source>
</reference>
<dbReference type="SUPFAM" id="SSF50729">
    <property type="entry name" value="PH domain-like"/>
    <property type="match status" value="1"/>
</dbReference>
<dbReference type="AlphaFoldDB" id="A0A7S1XFU0"/>
<sequence length="337" mass="37574">MKSGVQRKEVKRHFTVPNLRSMRGSSMHEVSDSSDSTLTSEDVHIVVGDPFAEEGDEGQVFENTVGLAPETRSTRTDLAGPVKPARALTLKEAEWAKDVHFAEVEEWTELDSSAGSAEIAKKNSLKELLGRKGASLTFYRRVKRDTDLCDDAKDENDEKTFDVEITDSIPVEEEPISDIGLPRTSRRNSRRSASSMFPSQDAPRHEEIVAGKRRSSITAPIKPSMTGYLMKFGSKSHSLRRRFFVLTGSMLANYPLRQGGRDRIATWQLCLLGSQAHIDRSGAIVVYIRGEEIRFIADDHKASHEWAQAINVAATLEPARSHLCPMPCSSRVSRFMI</sequence>
<dbReference type="EMBL" id="HBGH01018019">
    <property type="protein sequence ID" value="CAD9237930.1"/>
    <property type="molecule type" value="Transcribed_RNA"/>
</dbReference>
<organism evidence="2">
    <name type="scientific">Compsopogon caeruleus</name>
    <dbReference type="NCBI Taxonomy" id="31354"/>
    <lineage>
        <taxon>Eukaryota</taxon>
        <taxon>Rhodophyta</taxon>
        <taxon>Compsopogonophyceae</taxon>
        <taxon>Compsopogonales</taxon>
        <taxon>Compsopogonaceae</taxon>
        <taxon>Compsopogon</taxon>
    </lineage>
</organism>
<feature type="region of interest" description="Disordered" evidence="1">
    <location>
        <begin position="1"/>
        <end position="41"/>
    </location>
</feature>
<feature type="region of interest" description="Disordered" evidence="1">
    <location>
        <begin position="174"/>
        <end position="214"/>
    </location>
</feature>
<dbReference type="Gene3D" id="2.30.29.30">
    <property type="entry name" value="Pleckstrin-homology domain (PH domain)/Phosphotyrosine-binding domain (PTB)"/>
    <property type="match status" value="1"/>
</dbReference>
<proteinExistence type="predicted"/>
<evidence type="ECO:0000256" key="1">
    <source>
        <dbReference type="SAM" id="MobiDB-lite"/>
    </source>
</evidence>